<dbReference type="PANTHER" id="PTHR31973:SF187">
    <property type="entry name" value="MUTATOR TRANSPOSASE MUDRA PROTEIN"/>
    <property type="match status" value="1"/>
</dbReference>
<dbReference type="STRING" id="200361.A0A453RIB2"/>
<dbReference type="InterPro" id="IPR006564">
    <property type="entry name" value="Znf_PMZ"/>
</dbReference>
<feature type="compositionally biased region" description="Low complexity" evidence="5">
    <location>
        <begin position="925"/>
        <end position="974"/>
    </location>
</feature>
<dbReference type="SMART" id="SM00575">
    <property type="entry name" value="ZnF_PMZ"/>
    <property type="match status" value="1"/>
</dbReference>
<feature type="compositionally biased region" description="Gly residues" evidence="5">
    <location>
        <begin position="999"/>
        <end position="1012"/>
    </location>
</feature>
<dbReference type="EnsemblPlants" id="AET7Gv20591400.1">
    <property type="protein sequence ID" value="AET7Gv20591400.1"/>
    <property type="gene ID" value="AET7Gv20591400"/>
</dbReference>
<dbReference type="Gramene" id="AET7Gv20591400.4">
    <property type="protein sequence ID" value="AET7Gv20591400.4"/>
    <property type="gene ID" value="AET7Gv20591400"/>
</dbReference>
<evidence type="ECO:0000259" key="6">
    <source>
        <dbReference type="PROSITE" id="PS50966"/>
    </source>
</evidence>
<evidence type="ECO:0000256" key="3">
    <source>
        <dbReference type="ARBA" id="ARBA00022833"/>
    </source>
</evidence>
<feature type="compositionally biased region" description="Basic residues" evidence="5">
    <location>
        <begin position="906"/>
        <end position="918"/>
    </location>
</feature>
<evidence type="ECO:0000256" key="1">
    <source>
        <dbReference type="ARBA" id="ARBA00022723"/>
    </source>
</evidence>
<dbReference type="GO" id="GO:0008270">
    <property type="term" value="F:zinc ion binding"/>
    <property type="evidence" value="ECO:0007669"/>
    <property type="project" value="UniProtKB-KW"/>
</dbReference>
<evidence type="ECO:0000256" key="4">
    <source>
        <dbReference type="PROSITE-ProRule" id="PRU00325"/>
    </source>
</evidence>
<organism evidence="7 8">
    <name type="scientific">Aegilops tauschii subsp. strangulata</name>
    <name type="common">Goatgrass</name>
    <dbReference type="NCBI Taxonomy" id="200361"/>
    <lineage>
        <taxon>Eukaryota</taxon>
        <taxon>Viridiplantae</taxon>
        <taxon>Streptophyta</taxon>
        <taxon>Embryophyta</taxon>
        <taxon>Tracheophyta</taxon>
        <taxon>Spermatophyta</taxon>
        <taxon>Magnoliopsida</taxon>
        <taxon>Liliopsida</taxon>
        <taxon>Poales</taxon>
        <taxon>Poaceae</taxon>
        <taxon>BOP clade</taxon>
        <taxon>Pooideae</taxon>
        <taxon>Triticodae</taxon>
        <taxon>Triticeae</taxon>
        <taxon>Triticinae</taxon>
        <taxon>Aegilops</taxon>
    </lineage>
</organism>
<proteinExistence type="predicted"/>
<evidence type="ECO:0000313" key="7">
    <source>
        <dbReference type="EnsemblPlants" id="AET7Gv20591400.1"/>
    </source>
</evidence>
<feature type="region of interest" description="Disordered" evidence="5">
    <location>
        <begin position="890"/>
        <end position="1029"/>
    </location>
</feature>
<feature type="region of interest" description="Disordered" evidence="5">
    <location>
        <begin position="183"/>
        <end position="213"/>
    </location>
</feature>
<keyword evidence="3" id="KW-0862">Zinc</keyword>
<feature type="domain" description="SWIM-type" evidence="6">
    <location>
        <begin position="772"/>
        <end position="804"/>
    </location>
</feature>
<reference evidence="7" key="4">
    <citation type="submission" date="2019-03" db="UniProtKB">
        <authorList>
            <consortium name="EnsemblPlants"/>
        </authorList>
    </citation>
    <scope>IDENTIFICATION</scope>
</reference>
<reference evidence="8" key="2">
    <citation type="journal article" date="2017" name="Nat. Plants">
        <title>The Aegilops tauschii genome reveals multiple impacts of transposons.</title>
        <authorList>
            <person name="Zhao G."/>
            <person name="Zou C."/>
            <person name="Li K."/>
            <person name="Wang K."/>
            <person name="Li T."/>
            <person name="Gao L."/>
            <person name="Zhang X."/>
            <person name="Wang H."/>
            <person name="Yang Z."/>
            <person name="Liu X."/>
            <person name="Jiang W."/>
            <person name="Mao L."/>
            <person name="Kong X."/>
            <person name="Jiao Y."/>
            <person name="Jia J."/>
        </authorList>
    </citation>
    <scope>NUCLEOTIDE SEQUENCE [LARGE SCALE GENOMIC DNA]</scope>
    <source>
        <strain evidence="8">cv. AL8/78</strain>
    </source>
</reference>
<feature type="compositionally biased region" description="Acidic residues" evidence="5">
    <location>
        <begin position="193"/>
        <end position="202"/>
    </location>
</feature>
<reference evidence="7" key="5">
    <citation type="journal article" date="2021" name="G3 (Bethesda)">
        <title>Aegilops tauschii genome assembly Aet v5.0 features greater sequence contiguity and improved annotation.</title>
        <authorList>
            <person name="Wang L."/>
            <person name="Zhu T."/>
            <person name="Rodriguez J.C."/>
            <person name="Deal K.R."/>
            <person name="Dubcovsky J."/>
            <person name="McGuire P.E."/>
            <person name="Lux T."/>
            <person name="Spannagl M."/>
            <person name="Mayer K.F.X."/>
            <person name="Baldrich P."/>
            <person name="Meyers B.C."/>
            <person name="Huo N."/>
            <person name="Gu Y.Q."/>
            <person name="Zhou H."/>
            <person name="Devos K.M."/>
            <person name="Bennetzen J.L."/>
            <person name="Unver T."/>
            <person name="Budak H."/>
            <person name="Gulick P.J."/>
            <person name="Galiba G."/>
            <person name="Kalapos B."/>
            <person name="Nelson D.R."/>
            <person name="Li P."/>
            <person name="You F.M."/>
            <person name="Luo M.C."/>
            <person name="Dvorak J."/>
        </authorList>
    </citation>
    <scope>NUCLEOTIDE SEQUENCE [LARGE SCALE GENOMIC DNA]</scope>
    <source>
        <strain evidence="7">cv. AL8/78</strain>
    </source>
</reference>
<name>A0A453RIB2_AEGTS</name>
<dbReference type="Gramene" id="AET7Gv20591400.1">
    <property type="protein sequence ID" value="AET7Gv20591400.1"/>
    <property type="gene ID" value="AET7Gv20591400"/>
</dbReference>
<dbReference type="Proteomes" id="UP000015105">
    <property type="component" value="Chromosome 7D"/>
</dbReference>
<keyword evidence="1" id="KW-0479">Metal-binding</keyword>
<dbReference type="AlphaFoldDB" id="A0A453RIB2"/>
<feature type="compositionally biased region" description="Basic and acidic residues" evidence="5">
    <location>
        <begin position="863"/>
        <end position="872"/>
    </location>
</feature>
<dbReference type="Pfam" id="PF10551">
    <property type="entry name" value="MULE"/>
    <property type="match status" value="1"/>
</dbReference>
<reference evidence="7" key="3">
    <citation type="journal article" date="2017" name="Nature">
        <title>Genome sequence of the progenitor of the wheat D genome Aegilops tauschii.</title>
        <authorList>
            <person name="Luo M.C."/>
            <person name="Gu Y.Q."/>
            <person name="Puiu D."/>
            <person name="Wang H."/>
            <person name="Twardziok S.O."/>
            <person name="Deal K.R."/>
            <person name="Huo N."/>
            <person name="Zhu T."/>
            <person name="Wang L."/>
            <person name="Wang Y."/>
            <person name="McGuire P.E."/>
            <person name="Liu S."/>
            <person name="Long H."/>
            <person name="Ramasamy R.K."/>
            <person name="Rodriguez J.C."/>
            <person name="Van S.L."/>
            <person name="Yuan L."/>
            <person name="Wang Z."/>
            <person name="Xia Z."/>
            <person name="Xiao L."/>
            <person name="Anderson O.D."/>
            <person name="Ouyang S."/>
            <person name="Liang Y."/>
            <person name="Zimin A.V."/>
            <person name="Pertea G."/>
            <person name="Qi P."/>
            <person name="Bennetzen J.L."/>
            <person name="Dai X."/>
            <person name="Dawson M.W."/>
            <person name="Muller H.G."/>
            <person name="Kugler K."/>
            <person name="Rivarola-Duarte L."/>
            <person name="Spannagl M."/>
            <person name="Mayer K.F.X."/>
            <person name="Lu F.H."/>
            <person name="Bevan M.W."/>
            <person name="Leroy P."/>
            <person name="Li P."/>
            <person name="You F.M."/>
            <person name="Sun Q."/>
            <person name="Liu Z."/>
            <person name="Lyons E."/>
            <person name="Wicker T."/>
            <person name="Salzberg S.L."/>
            <person name="Devos K.M."/>
            <person name="Dvorak J."/>
        </authorList>
    </citation>
    <scope>NUCLEOTIDE SEQUENCE [LARGE SCALE GENOMIC DNA]</scope>
    <source>
        <strain evidence="7">cv. AL8/78</strain>
    </source>
</reference>
<dbReference type="Pfam" id="PF03108">
    <property type="entry name" value="DBD_Tnp_Mut"/>
    <property type="match status" value="1"/>
</dbReference>
<feature type="compositionally biased region" description="Polar residues" evidence="5">
    <location>
        <begin position="979"/>
        <end position="995"/>
    </location>
</feature>
<protein>
    <recommendedName>
        <fullName evidence="6">SWIM-type domain-containing protein</fullName>
    </recommendedName>
</protein>
<feature type="region of interest" description="Disordered" evidence="5">
    <location>
        <begin position="834"/>
        <end position="878"/>
    </location>
</feature>
<dbReference type="EnsemblPlants" id="AET7Gv20591400.4">
    <property type="protein sequence ID" value="AET7Gv20591400.4"/>
    <property type="gene ID" value="AET7Gv20591400"/>
</dbReference>
<dbReference type="InterPro" id="IPR018289">
    <property type="entry name" value="MULE_transposase_dom"/>
</dbReference>
<evidence type="ECO:0000256" key="5">
    <source>
        <dbReference type="SAM" id="MobiDB-lite"/>
    </source>
</evidence>
<dbReference type="PANTHER" id="PTHR31973">
    <property type="entry name" value="POLYPROTEIN, PUTATIVE-RELATED"/>
    <property type="match status" value="1"/>
</dbReference>
<sequence length="1029" mass="115655">MSEIERDKLSLQELKGFLGDHMTVKESMKYYFLLPGRDLVNGLLFLHDDGGCMKVSDYITEGGVGEIYVEYNGEEEEQGEIDSGSDFEDELDELMNIGSEEEPDAVITAEDCSAEVNDNVNATEQTGTAGEIIEHIFVPDVGGAITQVINSPLKQNVRVDYPTQSSQVLNVSQPCQAAQDISSSVAKVAENGSDSEDSEDYEYVPHTDDSGEESEVVEMRKHARKFRKKMGDFKMWADADATGAVPIDLVANVEEVVEDMEFESSDEDYSYDEDEDGNMVRRKSQFVRFNPDSDIPHFSLGMVFKSKKQLTRAMKRYGLATKRSISFLKSEEARVRAKCDWPGCPWMLYAAKTSRCSRFQIITFEDEHQCAQNRDNKLVTTKVIAKRYEHFILANPLWKIDSMKAIVMKDMFVDVSISKCKAAKKLVLDQLMSGMKSEYNKVFDYQLELLRSNPGSTVAVCLDPKEKEENIFQQFYVCFNAMKQGFKAGCRKVIGLDGCFFKGACQGELLAAIGRDANNQMYPVAWAVVEKETNESWAWFIGLLIKDLDINDQGAGWVFISDKQKVKFIYCLIVLVLALLLYFTNKYLCLLQGLINSMRDYLPKVEHRMCARHIYANWRKKHKDHQLQKRFWAIAKSANREDFNYNKAKLAQLTPEGAKDIMKTDPKHWARAFFPKGANCESGDNNPCESFNNAIIEARFHPIISQQEKIRKKLMVRVQEQKTKSEKWNGIICPNIFKKIKANIKRTQFLEVLWNGKDGFEVKHLNSRGRRYTVNLEKWTCSCGSFQLAGLPCCHAICAIYKSGRKVEDFIDKCYYIDTFKKKYEHCLQPVEGEESWPMSQNPRPVAPGYIAMPGARKKNNDRKREEGEAPKGKKLSKHGIQITCGSCGGQGHNKTSCKKKGDNAKKRKSYLGKRGRKVRETEQAQTDASTSKAAAARASGPTRSQVAARSQSAARSQAAPSQVAASSQATTSRFIPPRSSSTTNNDVPRGSTTAVRGRGNGRGSVGGTGRGRGSETGFMAFFTASGNY</sequence>
<reference evidence="8" key="1">
    <citation type="journal article" date="2014" name="Science">
        <title>Ancient hybridizations among the ancestral genomes of bread wheat.</title>
        <authorList>
            <consortium name="International Wheat Genome Sequencing Consortium,"/>
            <person name="Marcussen T."/>
            <person name="Sandve S.R."/>
            <person name="Heier L."/>
            <person name="Spannagl M."/>
            <person name="Pfeifer M."/>
            <person name="Jakobsen K.S."/>
            <person name="Wulff B.B."/>
            <person name="Steuernagel B."/>
            <person name="Mayer K.F."/>
            <person name="Olsen O.A."/>
        </authorList>
    </citation>
    <scope>NUCLEOTIDE SEQUENCE [LARGE SCALE GENOMIC DNA]</scope>
    <source>
        <strain evidence="8">cv. AL8/78</strain>
    </source>
</reference>
<evidence type="ECO:0000256" key="2">
    <source>
        <dbReference type="ARBA" id="ARBA00022771"/>
    </source>
</evidence>
<keyword evidence="2 4" id="KW-0863">Zinc-finger</keyword>
<accession>A0A453RIB2</accession>
<dbReference type="InterPro" id="IPR004332">
    <property type="entry name" value="Transposase_MuDR"/>
</dbReference>
<evidence type="ECO:0000313" key="8">
    <source>
        <dbReference type="Proteomes" id="UP000015105"/>
    </source>
</evidence>
<dbReference type="PROSITE" id="PS50966">
    <property type="entry name" value="ZF_SWIM"/>
    <property type="match status" value="1"/>
</dbReference>
<dbReference type="InterPro" id="IPR007527">
    <property type="entry name" value="Znf_SWIM"/>
</dbReference>
<dbReference type="Pfam" id="PF04434">
    <property type="entry name" value="SWIM"/>
    <property type="match status" value="1"/>
</dbReference>
<keyword evidence="8" id="KW-1185">Reference proteome</keyword>